<accession>A0A917ANJ7</accession>
<dbReference type="EMBL" id="BMFK01000001">
    <property type="protein sequence ID" value="GGE63804.1"/>
    <property type="molecule type" value="Genomic_DNA"/>
</dbReference>
<gene>
    <name evidence="2" type="ORF">GCM10007140_12560</name>
</gene>
<feature type="chain" id="PRO_5037502279" evidence="1">
    <location>
        <begin position="26"/>
        <end position="48"/>
    </location>
</feature>
<feature type="signal peptide" evidence="1">
    <location>
        <begin position="1"/>
        <end position="25"/>
    </location>
</feature>
<sequence>MKKIKLSVLGMISVAVLSLGLGVSAQTDSASVENNGVILFSSEHGKMI</sequence>
<name>A0A917ANJ7_9BACI</name>
<reference evidence="2" key="1">
    <citation type="journal article" date="2014" name="Int. J. Syst. Evol. Microbiol.">
        <title>Complete genome sequence of Corynebacterium casei LMG S-19264T (=DSM 44701T), isolated from a smear-ripened cheese.</title>
        <authorList>
            <consortium name="US DOE Joint Genome Institute (JGI-PGF)"/>
            <person name="Walter F."/>
            <person name="Albersmeier A."/>
            <person name="Kalinowski J."/>
            <person name="Ruckert C."/>
        </authorList>
    </citation>
    <scope>NUCLEOTIDE SEQUENCE</scope>
    <source>
        <strain evidence="2">CGMCC 1.12698</strain>
    </source>
</reference>
<dbReference type="InterPro" id="IPR030968">
    <property type="entry name" value="RapG/K_inhib"/>
</dbReference>
<dbReference type="Proteomes" id="UP000605259">
    <property type="component" value="Unassembled WGS sequence"/>
</dbReference>
<reference evidence="2" key="2">
    <citation type="submission" date="2020-09" db="EMBL/GenBank/DDBJ databases">
        <authorList>
            <person name="Sun Q."/>
            <person name="Zhou Y."/>
        </authorList>
    </citation>
    <scope>NUCLEOTIDE SEQUENCE</scope>
    <source>
        <strain evidence="2">CGMCC 1.12698</strain>
    </source>
</reference>
<comment type="caution">
    <text evidence="2">The sequence shown here is derived from an EMBL/GenBank/DDBJ whole genome shotgun (WGS) entry which is preliminary data.</text>
</comment>
<proteinExistence type="predicted"/>
<dbReference type="AlphaFoldDB" id="A0A917ANJ7"/>
<evidence type="ECO:0000313" key="2">
    <source>
        <dbReference type="EMBL" id="GGE63804.1"/>
    </source>
</evidence>
<organism evidence="2 3">
    <name type="scientific">Priestia taiwanensis</name>
    <dbReference type="NCBI Taxonomy" id="1347902"/>
    <lineage>
        <taxon>Bacteria</taxon>
        <taxon>Bacillati</taxon>
        <taxon>Bacillota</taxon>
        <taxon>Bacilli</taxon>
        <taxon>Bacillales</taxon>
        <taxon>Bacillaceae</taxon>
        <taxon>Priestia</taxon>
    </lineage>
</organism>
<evidence type="ECO:0000256" key="1">
    <source>
        <dbReference type="SAM" id="SignalP"/>
    </source>
</evidence>
<keyword evidence="1" id="KW-0732">Signal</keyword>
<dbReference type="RefSeq" id="WP_188387538.1">
    <property type="nucleotide sequence ID" value="NZ_BMFK01000001.1"/>
</dbReference>
<keyword evidence="3" id="KW-1185">Reference proteome</keyword>
<evidence type="ECO:0000313" key="3">
    <source>
        <dbReference type="Proteomes" id="UP000605259"/>
    </source>
</evidence>
<dbReference type="NCBIfam" id="TIGR04429">
    <property type="entry name" value="Phr_nterm"/>
    <property type="match status" value="1"/>
</dbReference>
<protein>
    <submittedName>
        <fullName evidence="2">Uncharacterized protein</fullName>
    </submittedName>
</protein>